<organism evidence="2">
    <name type="scientific">Candidatus Methanogaster sp. ANME-2c ERB4</name>
    <dbReference type="NCBI Taxonomy" id="2759911"/>
    <lineage>
        <taxon>Archaea</taxon>
        <taxon>Methanobacteriati</taxon>
        <taxon>Methanobacteriota</taxon>
        <taxon>Stenosarchaea group</taxon>
        <taxon>Methanomicrobia</taxon>
        <taxon>Methanosarcinales</taxon>
        <taxon>ANME-2 cluster</taxon>
        <taxon>Candidatus Methanogasteraceae</taxon>
        <taxon>Candidatus Methanogaster</taxon>
    </lineage>
</organism>
<name>A0A7G9YFF9_9EURY</name>
<protein>
    <submittedName>
        <fullName evidence="2">Uncharacterized protein</fullName>
    </submittedName>
</protein>
<gene>
    <name evidence="2" type="ORF">EIOBDEGA_00031</name>
</gene>
<evidence type="ECO:0000313" key="2">
    <source>
        <dbReference type="EMBL" id="QNO46743.1"/>
    </source>
</evidence>
<dbReference type="AlphaFoldDB" id="A0A7G9YFF9"/>
<reference evidence="2" key="1">
    <citation type="submission" date="2020-06" db="EMBL/GenBank/DDBJ databases">
        <title>Unique genomic features of the anaerobic methanotrophic archaea.</title>
        <authorList>
            <person name="Chadwick G.L."/>
            <person name="Skennerton C.T."/>
            <person name="Laso-Perez R."/>
            <person name="Leu A.O."/>
            <person name="Speth D.R."/>
            <person name="Yu H."/>
            <person name="Morgan-Lang C."/>
            <person name="Hatzenpichler R."/>
            <person name="Goudeau D."/>
            <person name="Malmstrom R."/>
            <person name="Brazelton W.J."/>
            <person name="Woyke T."/>
            <person name="Hallam S.J."/>
            <person name="Tyson G.W."/>
            <person name="Wegener G."/>
            <person name="Boetius A."/>
            <person name="Orphan V."/>
        </authorList>
    </citation>
    <scope>NUCLEOTIDE SEQUENCE</scope>
</reference>
<proteinExistence type="predicted"/>
<dbReference type="EMBL" id="MT631216">
    <property type="protein sequence ID" value="QNO46743.1"/>
    <property type="molecule type" value="Genomic_DNA"/>
</dbReference>
<accession>A0A7G9YFF9</accession>
<evidence type="ECO:0000256" key="1">
    <source>
        <dbReference type="SAM" id="MobiDB-lite"/>
    </source>
</evidence>
<feature type="region of interest" description="Disordered" evidence="1">
    <location>
        <begin position="1"/>
        <end position="38"/>
    </location>
</feature>
<sequence length="38" mass="4267">MGHKPVPIIRVFEAGSDKPGDKKKRGAQHQLFSNKVHK</sequence>